<dbReference type="Proteomes" id="UP000053110">
    <property type="component" value="Unassembled WGS sequence"/>
</dbReference>
<reference evidence="3" key="1">
    <citation type="journal article" date="2013" name="Nat. Genet.">
        <title>The wheat powdery mildew genome shows the unique evolution of an obligate biotroph.</title>
        <authorList>
            <person name="Wicker T."/>
            <person name="Oberhaensli S."/>
            <person name="Parlange F."/>
            <person name="Buchmann J.P."/>
            <person name="Shatalina M."/>
            <person name="Roffler S."/>
            <person name="Ben-David R."/>
            <person name="Dolezel J."/>
            <person name="Simkova H."/>
            <person name="Schulze-Lefert P."/>
            <person name="Spanu P.D."/>
            <person name="Bruggmann R."/>
            <person name="Amselem J."/>
            <person name="Quesneville H."/>
            <person name="Ver Loren van Themaat E."/>
            <person name="Paape T."/>
            <person name="Shimizu K.K."/>
            <person name="Keller B."/>
        </authorList>
    </citation>
    <scope>NUCLEOTIDE SEQUENCE [LARGE SCALE GENOMIC DNA]</scope>
    <source>
        <strain evidence="3">96224</strain>
    </source>
</reference>
<dbReference type="EMBL" id="UIGY01000203">
    <property type="protein sequence ID" value="SUZ12736.1"/>
    <property type="molecule type" value="Genomic_DNA"/>
</dbReference>
<organism evidence="2">
    <name type="scientific">Blumeria graminis f. sp. tritici 96224</name>
    <dbReference type="NCBI Taxonomy" id="1268274"/>
    <lineage>
        <taxon>Eukaryota</taxon>
        <taxon>Fungi</taxon>
        <taxon>Dikarya</taxon>
        <taxon>Ascomycota</taxon>
        <taxon>Pezizomycotina</taxon>
        <taxon>Leotiomycetes</taxon>
        <taxon>Erysiphales</taxon>
        <taxon>Erysiphaceae</taxon>
        <taxon>Blumeria</taxon>
    </lineage>
</organism>
<accession>A0A061HDR6</accession>
<sequence length="352" mass="40600">MVCLLAILLYTGQELSQKDRLVITTSEDRSPSYGSYRVNYNQLFPVPGENSGIYRTLVDVDGPGTYITVYCSNKVSINDLWRFVSNGLTSLQGRLDEGFSNDEISESECLRHVNNLYFEPKDEAPTGGVQGVGVARPRPLPVAKIIRSRQCTERLLISLVYQQKILSANWYGFMTTYRDTRLPTIKFNVPVEIADAVLDSQFIMQKVEIDFEKGLAWNQGKLQLFRRESYRHFWMEQTLVGYEPYTGIPITEFIQANNAQVRNFMKAFTKWKCAKRCVPDCLRIRKIASLGLNACRKYRYEHLRVKVEKLVPVAAVGVLYGVKIRRPTKWPEEGFSSRLYHEFLERGDMERD</sequence>
<reference evidence="1" key="2">
    <citation type="submission" date="2013-01" db="EMBL/GenBank/DDBJ databases">
        <title>The wheat powdery mildew genome reveals unique evolution of an obligate biotroph.</title>
        <authorList>
            <person name="Oberhaensli S."/>
            <person name="Wicker T."/>
            <person name="Keller B."/>
        </authorList>
    </citation>
    <scope>NUCLEOTIDE SEQUENCE</scope>
    <source>
        <strain evidence="1">96224</strain>
    </source>
</reference>
<name>A0A061HDR6_BLUGR</name>
<evidence type="ECO:0000313" key="3">
    <source>
        <dbReference type="Proteomes" id="UP000053110"/>
    </source>
</evidence>
<proteinExistence type="predicted"/>
<evidence type="ECO:0000313" key="2">
    <source>
        <dbReference type="EMBL" id="SUZ12736.1"/>
    </source>
</evidence>
<dbReference type="EMBL" id="KE375176">
    <property type="protein sequence ID" value="EPQ62483.1"/>
    <property type="molecule type" value="Genomic_DNA"/>
</dbReference>
<dbReference type="AlphaFoldDB" id="A0A061HDR6"/>
<reference evidence="2" key="3">
    <citation type="submission" date="2018-07" db="EMBL/GenBank/DDBJ databases">
        <authorList>
            <person name="Quirk P.G."/>
            <person name="Krulwich T.A."/>
        </authorList>
    </citation>
    <scope>NUCLEOTIDE SEQUENCE</scope>
    <source>
        <strain evidence="2">96224</strain>
    </source>
</reference>
<protein>
    <submittedName>
        <fullName evidence="2">BgtE-5747</fullName>
    </submittedName>
    <submittedName>
        <fullName evidence="1">Putative secreted effector protein</fullName>
    </submittedName>
</protein>
<gene>
    <name evidence="1" type="ORF">BGT96224_E5747</name>
    <name evidence="2" type="ORF">BGT96224V2_LOCUS5904</name>
</gene>
<dbReference type="OrthoDB" id="10305247at2759"/>
<evidence type="ECO:0000313" key="1">
    <source>
        <dbReference type="EMBL" id="EPQ62483.1"/>
    </source>
</evidence>
<dbReference type="HOGENOM" id="CLU_056196_3_0_1"/>